<name>A0ABX5B9C1_9SPIR</name>
<protein>
    <recommendedName>
        <fullName evidence="3">Lipoprotein</fullName>
    </recommendedName>
</protein>
<evidence type="ECO:0000313" key="1">
    <source>
        <dbReference type="EMBL" id="PPS22727.1"/>
    </source>
</evidence>
<comment type="caution">
    <text evidence="1">The sequence shown here is derived from an EMBL/GenBank/DDBJ whole genome shotgun (WGS) entry which is preliminary data.</text>
</comment>
<sequence>MKNKLLLIIFLLIFSVSCTTVKYVTVPLSPPPEPYSINEGQIKTQKDLFKEYQKTLIKLNEWEAWYSIQTNK</sequence>
<reference evidence="1 2" key="1">
    <citation type="submission" date="2014-04" db="EMBL/GenBank/DDBJ databases">
        <title>Whole genome sequence of 'Brachyspira hampsonii' D13-03603F2.</title>
        <authorList>
            <person name="Patterson A.H."/>
            <person name="Chaban B."/>
            <person name="Fernando C."/>
            <person name="Harding J.C."/>
            <person name="Hill J.E."/>
        </authorList>
    </citation>
    <scope>NUCLEOTIDE SEQUENCE [LARGE SCALE GENOMIC DNA]</scope>
    <source>
        <strain evidence="1 2">D13-03603F2</strain>
    </source>
</reference>
<dbReference type="RefSeq" id="WP_104618065.1">
    <property type="nucleotide sequence ID" value="NZ_JAWLPZ010000002.1"/>
</dbReference>
<dbReference type="PROSITE" id="PS51257">
    <property type="entry name" value="PROKAR_LIPOPROTEIN"/>
    <property type="match status" value="1"/>
</dbReference>
<evidence type="ECO:0000313" key="2">
    <source>
        <dbReference type="Proteomes" id="UP000238924"/>
    </source>
</evidence>
<evidence type="ECO:0008006" key="3">
    <source>
        <dbReference type="Google" id="ProtNLM"/>
    </source>
</evidence>
<organism evidence="1 2">
    <name type="scientific">Brachyspira murdochii</name>
    <dbReference type="NCBI Taxonomy" id="84378"/>
    <lineage>
        <taxon>Bacteria</taxon>
        <taxon>Pseudomonadati</taxon>
        <taxon>Spirochaetota</taxon>
        <taxon>Spirochaetia</taxon>
        <taxon>Brachyspirales</taxon>
        <taxon>Brachyspiraceae</taxon>
        <taxon>Brachyspira</taxon>
    </lineage>
</organism>
<gene>
    <name evidence="1" type="ORF">DJ52_03205</name>
</gene>
<dbReference type="Proteomes" id="UP000238924">
    <property type="component" value="Unassembled WGS sequence"/>
</dbReference>
<accession>A0ABX5B9C1</accession>
<keyword evidence="2" id="KW-1185">Reference proteome</keyword>
<dbReference type="EMBL" id="JJMJ01000049">
    <property type="protein sequence ID" value="PPS22727.1"/>
    <property type="molecule type" value="Genomic_DNA"/>
</dbReference>
<proteinExistence type="predicted"/>